<dbReference type="PROSITE" id="PS50125">
    <property type="entry name" value="GUANYLATE_CYCLASE_2"/>
    <property type="match status" value="1"/>
</dbReference>
<dbReference type="InterPro" id="IPR029787">
    <property type="entry name" value="Nucleotide_cyclase"/>
</dbReference>
<dbReference type="GO" id="GO:0030313">
    <property type="term" value="C:cell envelope"/>
    <property type="evidence" value="ECO:0007669"/>
    <property type="project" value="UniProtKB-SubCell"/>
</dbReference>
<dbReference type="Gene3D" id="3.30.70.1230">
    <property type="entry name" value="Nucleotide cyclase"/>
    <property type="match status" value="1"/>
</dbReference>
<dbReference type="InterPro" id="IPR050697">
    <property type="entry name" value="Adenylyl/Guanylyl_Cyclase_3/4"/>
</dbReference>
<comment type="caution">
    <text evidence="9">The sequence shown here is derived from an EMBL/GenBank/DDBJ whole genome shotgun (WGS) entry which is preliminary data.</text>
</comment>
<feature type="transmembrane region" description="Helical" evidence="7">
    <location>
        <begin position="369"/>
        <end position="391"/>
    </location>
</feature>
<protein>
    <submittedName>
        <fullName evidence="9">Adenylate/guanylate cyclase domain-containing protein</fullName>
    </submittedName>
</protein>
<evidence type="ECO:0000256" key="2">
    <source>
        <dbReference type="ARBA" id="ARBA00005381"/>
    </source>
</evidence>
<evidence type="ECO:0000256" key="6">
    <source>
        <dbReference type="ARBA" id="ARBA00023136"/>
    </source>
</evidence>
<dbReference type="InterPro" id="IPR007890">
    <property type="entry name" value="CHASE2"/>
</dbReference>
<gene>
    <name evidence="9" type="ORF">EC580_12480</name>
</gene>
<keyword evidence="5 7" id="KW-1133">Transmembrane helix</keyword>
<comment type="subcellular location">
    <subcellularLocation>
        <location evidence="1">Cell envelope</location>
    </subcellularLocation>
</comment>
<evidence type="ECO:0000256" key="5">
    <source>
        <dbReference type="ARBA" id="ARBA00022989"/>
    </source>
</evidence>
<dbReference type="InterPro" id="IPR001054">
    <property type="entry name" value="A/G_cyclase"/>
</dbReference>
<dbReference type="Pfam" id="PF00211">
    <property type="entry name" value="Guanylate_cyc"/>
    <property type="match status" value="1"/>
</dbReference>
<proteinExistence type="inferred from homology"/>
<evidence type="ECO:0000259" key="8">
    <source>
        <dbReference type="PROSITE" id="PS50125"/>
    </source>
</evidence>
<reference evidence="9" key="1">
    <citation type="submission" date="2018-10" db="EMBL/GenBank/DDBJ databases">
        <title>Acidithiobacillus sulfuriphilus sp. nov.: an extremely acidophilic sulfur-oxidizing chemolithotroph isolated from a neutral pH environment.</title>
        <authorList>
            <person name="Falagan C."/>
            <person name="Moya-Beltran A."/>
            <person name="Quatrini R."/>
            <person name="Johnson D.B."/>
        </authorList>
    </citation>
    <scope>NUCLEOTIDE SEQUENCE [LARGE SCALE GENOMIC DNA]</scope>
    <source>
        <strain evidence="9">CJ-2</strain>
    </source>
</reference>
<dbReference type="FunFam" id="3.30.70.1230:FF:000016">
    <property type="entry name" value="Adenylate/guanylate cyclase domain-containing protein"/>
    <property type="match status" value="1"/>
</dbReference>
<keyword evidence="6 7" id="KW-0472">Membrane</keyword>
<dbReference type="PANTHER" id="PTHR43081">
    <property type="entry name" value="ADENYLATE CYCLASE, TERMINAL-DIFFERENTIATION SPECIFIC-RELATED"/>
    <property type="match status" value="1"/>
</dbReference>
<feature type="transmembrane region" description="Helical" evidence="7">
    <location>
        <begin position="425"/>
        <end position="446"/>
    </location>
</feature>
<dbReference type="AlphaFoldDB" id="A0A3M8QR56"/>
<dbReference type="SMART" id="SM00044">
    <property type="entry name" value="CYCc"/>
    <property type="match status" value="1"/>
</dbReference>
<evidence type="ECO:0000256" key="7">
    <source>
        <dbReference type="SAM" id="Phobius"/>
    </source>
</evidence>
<keyword evidence="4 7" id="KW-0812">Transmembrane</keyword>
<sequence length="742" mass="81901">MRIGHYQQRVLLGLLVLAAMLLYSLDFFQSRFIENLEAFAYDVRLRLAAPGPAKNSDVVIISIGQKSLAAEGRWPWPRYKLAKLIHELNSHYHVAVIGLDMAFPDPERDSGLAVLKSLSSGPLHNSKVFQEQMGAWKSKLDYDAQLAQQLRLSPSVLGYYFTTVEGGSKPANTGVLPPPTFPPGTFHGRHLSFVTGNAYGGNLPLFEKSAKAAGCFTVIPDFDGVLRRAPMLLEYHGAYYDSLPLAVADLYLGSPPIKPGFPKDAPSNYQVMEWLQMGSKRIPVGPHGSALIPYRGTGRTFPFVSATDVMNKKAPMGALFGKIALVGMTAPGLLDLHATPVGTEYPGIEAQASLVYGILHGTIKERPGYVTAIAASMIVLLGLILLFLLPLLSPLRSLLAAVLALAITVAVNLLAWTYGNLVVPIAPAILLIAGLFVVNTFYGYFFETRKRKYILSRFGQYVPPSLVREMAKFPETLSMQGQSRDMTVLFADVCNFTRISEGLSPTELSAMINMYLTAMTEVIQKYKGTVDKYIGDAIMAFWNAPLPDNRHGRNAIMAALEMQARLAELAPEFKAKGWPALRAGIGINSGVMNVGNMGSKFRMAYTVMGDAVNTASRLEGLTRKYGVDIIVGADTRRLTPEVIFREIDVVRVKGRDKPVSIYEPINLRSKMDADQFNELNQFEQMRAYYRKQQWTNALGQVAALLEKNPSSKLYALYRERIEQFMASPPGDEWDGVFNFQTK</sequence>
<keyword evidence="3" id="KW-1003">Cell membrane</keyword>
<dbReference type="EMBL" id="RIZI01000190">
    <property type="protein sequence ID" value="RNF58668.1"/>
    <property type="molecule type" value="Genomic_DNA"/>
</dbReference>
<name>A0A3M8QR56_9PROT</name>
<dbReference type="SMART" id="SM01080">
    <property type="entry name" value="CHASE2"/>
    <property type="match status" value="1"/>
</dbReference>
<evidence type="ECO:0000313" key="9">
    <source>
        <dbReference type="EMBL" id="RNF58668.1"/>
    </source>
</evidence>
<dbReference type="Pfam" id="PF05226">
    <property type="entry name" value="CHASE2"/>
    <property type="match status" value="1"/>
</dbReference>
<dbReference type="GO" id="GO:0035556">
    <property type="term" value="P:intracellular signal transduction"/>
    <property type="evidence" value="ECO:0007669"/>
    <property type="project" value="InterPro"/>
</dbReference>
<dbReference type="RefSeq" id="WP_123105548.1">
    <property type="nucleotide sequence ID" value="NZ_CP127527.1"/>
</dbReference>
<feature type="transmembrane region" description="Helical" evidence="7">
    <location>
        <begin position="398"/>
        <end position="419"/>
    </location>
</feature>
<evidence type="ECO:0000256" key="4">
    <source>
        <dbReference type="ARBA" id="ARBA00022692"/>
    </source>
</evidence>
<dbReference type="SUPFAM" id="SSF55073">
    <property type="entry name" value="Nucleotide cyclase"/>
    <property type="match status" value="1"/>
</dbReference>
<dbReference type="GO" id="GO:0006171">
    <property type="term" value="P:cAMP biosynthetic process"/>
    <property type="evidence" value="ECO:0007669"/>
    <property type="project" value="TreeGrafter"/>
</dbReference>
<dbReference type="PANTHER" id="PTHR43081:SF1">
    <property type="entry name" value="ADENYLATE CYCLASE, TERMINAL-DIFFERENTIATION SPECIFIC"/>
    <property type="match status" value="1"/>
</dbReference>
<organism evidence="9">
    <name type="scientific">Acidithiobacillus sulfuriphilus</name>
    <dbReference type="NCBI Taxonomy" id="1867749"/>
    <lineage>
        <taxon>Bacteria</taxon>
        <taxon>Pseudomonadati</taxon>
        <taxon>Pseudomonadota</taxon>
        <taxon>Acidithiobacillia</taxon>
        <taxon>Acidithiobacillales</taxon>
        <taxon>Acidithiobacillaceae</taxon>
        <taxon>Acidithiobacillus</taxon>
    </lineage>
</organism>
<evidence type="ECO:0000256" key="3">
    <source>
        <dbReference type="ARBA" id="ARBA00022475"/>
    </source>
</evidence>
<evidence type="ECO:0000256" key="1">
    <source>
        <dbReference type="ARBA" id="ARBA00004196"/>
    </source>
</evidence>
<accession>A0A3M8QR56</accession>
<feature type="domain" description="Guanylate cyclase" evidence="8">
    <location>
        <begin position="487"/>
        <end position="619"/>
    </location>
</feature>
<comment type="similarity">
    <text evidence="2">Belongs to the adenylyl cyclase class-3 family.</text>
</comment>
<dbReference type="CDD" id="cd07302">
    <property type="entry name" value="CHD"/>
    <property type="match status" value="1"/>
</dbReference>
<dbReference type="GO" id="GO:0004016">
    <property type="term" value="F:adenylate cyclase activity"/>
    <property type="evidence" value="ECO:0007669"/>
    <property type="project" value="UniProtKB-ARBA"/>
</dbReference>
<dbReference type="OrthoDB" id="5288193at2"/>